<evidence type="ECO:0000256" key="2">
    <source>
        <dbReference type="SAM" id="Phobius"/>
    </source>
</evidence>
<feature type="transmembrane region" description="Helical" evidence="2">
    <location>
        <begin position="116"/>
        <end position="133"/>
    </location>
</feature>
<dbReference type="STRING" id="498211.CJA_1996"/>
<keyword evidence="2" id="KW-0472">Membrane</keyword>
<sequence>MSEQPTPEKSQESNNSSNQPPMKPAPSSNSNWALGLAIVAIGALLLARNLGVDFAFLKFHNWWAIFILLAAIAPLQQAISQYRRNGWGNAVANSLVAAGAIVMLALLFLLDLSLWTWWPAFLIVGGLLMVTSSKSN</sequence>
<evidence type="ECO:0000259" key="3">
    <source>
        <dbReference type="Pfam" id="PF22570"/>
    </source>
</evidence>
<protein>
    <recommendedName>
        <fullName evidence="3">LiaF transmembrane domain-containing protein</fullName>
    </recommendedName>
</protein>
<keyword evidence="2" id="KW-1133">Transmembrane helix</keyword>
<dbReference type="eggNOG" id="ENOG5032J0I">
    <property type="taxonomic scope" value="Bacteria"/>
</dbReference>
<dbReference type="Proteomes" id="UP000001036">
    <property type="component" value="Chromosome"/>
</dbReference>
<name>B3PHJ6_CELJU</name>
<dbReference type="HOGENOM" id="CLU_2035642_0_0_6"/>
<keyword evidence="2" id="KW-0812">Transmembrane</keyword>
<reference evidence="4 5" key="1">
    <citation type="journal article" date="2008" name="J. Bacteriol.">
        <title>Insights into plant cell wall degradation from the genome sequence of the soil bacterium Cellvibrio japonicus.</title>
        <authorList>
            <person name="Deboy R.T."/>
            <person name="Mongodin E.F."/>
            <person name="Fouts D.E."/>
            <person name="Tailford L.E."/>
            <person name="Khouri H."/>
            <person name="Emerson J.B."/>
            <person name="Mohamoud Y."/>
            <person name="Watkins K."/>
            <person name="Henrissat B."/>
            <person name="Gilbert H.J."/>
            <person name="Nelson K.E."/>
        </authorList>
    </citation>
    <scope>NUCLEOTIDE SEQUENCE [LARGE SCALE GENOMIC DNA]</scope>
    <source>
        <strain evidence="4 5">Ueda107</strain>
    </source>
</reference>
<proteinExistence type="predicted"/>
<gene>
    <name evidence="4" type="ordered locus">CJA_1996</name>
</gene>
<feature type="transmembrane region" description="Helical" evidence="2">
    <location>
        <begin position="62"/>
        <end position="79"/>
    </location>
</feature>
<dbReference type="KEGG" id="cja:CJA_1996"/>
<dbReference type="RefSeq" id="WP_012487605.1">
    <property type="nucleotide sequence ID" value="NC_010995.1"/>
</dbReference>
<feature type="transmembrane region" description="Helical" evidence="2">
    <location>
        <begin position="32"/>
        <end position="50"/>
    </location>
</feature>
<organism evidence="4 5">
    <name type="scientific">Cellvibrio japonicus (strain Ueda107)</name>
    <name type="common">Pseudomonas fluorescens subsp. cellulosa</name>
    <dbReference type="NCBI Taxonomy" id="498211"/>
    <lineage>
        <taxon>Bacteria</taxon>
        <taxon>Pseudomonadati</taxon>
        <taxon>Pseudomonadota</taxon>
        <taxon>Gammaproteobacteria</taxon>
        <taxon>Cellvibrionales</taxon>
        <taxon>Cellvibrionaceae</taxon>
        <taxon>Cellvibrio</taxon>
    </lineage>
</organism>
<feature type="domain" description="LiaF transmembrane" evidence="3">
    <location>
        <begin position="34"/>
        <end position="134"/>
    </location>
</feature>
<evidence type="ECO:0000256" key="1">
    <source>
        <dbReference type="SAM" id="MobiDB-lite"/>
    </source>
</evidence>
<accession>B3PHJ6</accession>
<evidence type="ECO:0000313" key="4">
    <source>
        <dbReference type="EMBL" id="ACE85745.1"/>
    </source>
</evidence>
<feature type="region of interest" description="Disordered" evidence="1">
    <location>
        <begin position="1"/>
        <end position="27"/>
    </location>
</feature>
<dbReference type="EMBL" id="CP000934">
    <property type="protein sequence ID" value="ACE85745.1"/>
    <property type="molecule type" value="Genomic_DNA"/>
</dbReference>
<keyword evidence="5" id="KW-1185">Reference proteome</keyword>
<evidence type="ECO:0000313" key="5">
    <source>
        <dbReference type="Proteomes" id="UP000001036"/>
    </source>
</evidence>
<feature type="transmembrane region" description="Helical" evidence="2">
    <location>
        <begin position="91"/>
        <end position="110"/>
    </location>
</feature>
<dbReference type="Pfam" id="PF22570">
    <property type="entry name" value="LiaF-TM"/>
    <property type="match status" value="1"/>
</dbReference>
<dbReference type="AlphaFoldDB" id="B3PHJ6"/>
<dbReference type="InterPro" id="IPR054331">
    <property type="entry name" value="LiaF_TM"/>
</dbReference>